<dbReference type="InterPro" id="IPR024079">
    <property type="entry name" value="MetalloPept_cat_dom_sf"/>
</dbReference>
<dbReference type="Gene3D" id="3.40.390.10">
    <property type="entry name" value="Collagenase (Catalytic Domain)"/>
    <property type="match status" value="1"/>
</dbReference>
<dbReference type="OrthoDB" id="412874at2759"/>
<evidence type="ECO:0008006" key="3">
    <source>
        <dbReference type="Google" id="ProtNLM"/>
    </source>
</evidence>
<keyword evidence="2" id="KW-1185">Reference proteome</keyword>
<reference evidence="1 2" key="1">
    <citation type="submission" date="2019-04" db="EMBL/GenBank/DDBJ databases">
        <authorList>
            <consortium name="DOE Joint Genome Institute"/>
            <person name="Mondo S."/>
            <person name="Kjaerbolling I."/>
            <person name="Vesth T."/>
            <person name="Frisvad J.C."/>
            <person name="Nybo J.L."/>
            <person name="Theobald S."/>
            <person name="Kildgaard S."/>
            <person name="Isbrandt T."/>
            <person name="Kuo A."/>
            <person name="Sato A."/>
            <person name="Lyhne E.K."/>
            <person name="Kogle M.E."/>
            <person name="Wiebenga A."/>
            <person name="Kun R.S."/>
            <person name="Lubbers R.J."/>
            <person name="Makela M.R."/>
            <person name="Barry K."/>
            <person name="Chovatia M."/>
            <person name="Clum A."/>
            <person name="Daum C."/>
            <person name="Haridas S."/>
            <person name="He G."/>
            <person name="LaButti K."/>
            <person name="Lipzen A."/>
            <person name="Riley R."/>
            <person name="Salamov A."/>
            <person name="Simmons B.A."/>
            <person name="Magnuson J.K."/>
            <person name="Henrissat B."/>
            <person name="Mortensen U.H."/>
            <person name="Larsen T.O."/>
            <person name="Devries R.P."/>
            <person name="Grigoriev I.V."/>
            <person name="Machida M."/>
            <person name="Baker S.E."/>
            <person name="Andersen M.R."/>
            <person name="Cantor M.N."/>
            <person name="Hua S.X."/>
        </authorList>
    </citation>
    <scope>NUCLEOTIDE SEQUENCE [LARGE SCALE GENOMIC DNA]</scope>
    <source>
        <strain evidence="1 2">CBS 119388</strain>
    </source>
</reference>
<dbReference type="EMBL" id="ML736742">
    <property type="protein sequence ID" value="KAE8408660.1"/>
    <property type="molecule type" value="Genomic_DNA"/>
</dbReference>
<evidence type="ECO:0000313" key="1">
    <source>
        <dbReference type="EMBL" id="KAE8408660.1"/>
    </source>
</evidence>
<evidence type="ECO:0000313" key="2">
    <source>
        <dbReference type="Proteomes" id="UP000325579"/>
    </source>
</evidence>
<name>A0A5N7DQC4_9EURO</name>
<dbReference type="Proteomes" id="UP000325579">
    <property type="component" value="Unassembled WGS sequence"/>
</dbReference>
<protein>
    <recommendedName>
        <fullName evidence="3">Lysine-specific metallo-endopeptidase domain-containing protein</fullName>
    </recommendedName>
</protein>
<dbReference type="RefSeq" id="XP_031945979.1">
    <property type="nucleotide sequence ID" value="XM_032086120.1"/>
</dbReference>
<dbReference type="AlphaFoldDB" id="A0A5N7DQC4"/>
<organism evidence="1 2">
    <name type="scientific">Aspergillus pseudonomiae</name>
    <dbReference type="NCBI Taxonomy" id="1506151"/>
    <lineage>
        <taxon>Eukaryota</taxon>
        <taxon>Fungi</taxon>
        <taxon>Dikarya</taxon>
        <taxon>Ascomycota</taxon>
        <taxon>Pezizomycotina</taxon>
        <taxon>Eurotiomycetes</taxon>
        <taxon>Eurotiomycetidae</taxon>
        <taxon>Eurotiales</taxon>
        <taxon>Aspergillaceae</taxon>
        <taxon>Aspergillus</taxon>
        <taxon>Aspergillus subgen. Circumdati</taxon>
    </lineage>
</organism>
<accession>A0A5N7DQC4</accession>
<gene>
    <name evidence="1" type="ORF">BDV37DRAFT_278669</name>
</gene>
<proteinExistence type="predicted"/>
<dbReference type="GO" id="GO:0008237">
    <property type="term" value="F:metallopeptidase activity"/>
    <property type="evidence" value="ECO:0007669"/>
    <property type="project" value="InterPro"/>
</dbReference>
<dbReference type="GeneID" id="43670811"/>
<sequence length="318" mass="36096">MALNDLIQILKEKTQPADWSPHKYTTLYRNRKLWGNFFGLPMLKNNEGQLSIKKTISNMVFVRALFATIKNGLKNSGENYNLIVNCDDDWLVYEKDRIAKDGTRYRMYKDTREKHKGKSVYLQTPTAKLTCNEVTKGRARTWSKNIGMQDELVVCPFAWKRWLGDAPPYLSDFAGTPFSGIKGETLDRLKYRAAGNTLLHEALHALNLVEYDISQLATSRNTLLETNIINQDLGDLSVQYGGKTQGAYGAEGVQALARKDPNKVLHNADTYAMFALGVYYDKCNWANALGKCLDDSPDTICPEDEKTKERNCITIDWN</sequence>
<dbReference type="SUPFAM" id="SSF55486">
    <property type="entry name" value="Metalloproteases ('zincins'), catalytic domain"/>
    <property type="match status" value="1"/>
</dbReference>